<reference evidence="2 3" key="1">
    <citation type="submission" date="2020-05" db="EMBL/GenBank/DDBJ databases">
        <title>Draft Genome Sequences of Sphingomonas sp. Isolated from the International Space Station.</title>
        <authorList>
            <person name="Bijlani S."/>
            <person name="Singh N.K."/>
            <person name="Mason C.E."/>
            <person name="Wang C.C."/>
            <person name="Venkateswaran K."/>
        </authorList>
    </citation>
    <scope>NUCLEOTIDE SEQUENCE [LARGE SCALE GENOMIC DNA]</scope>
    <source>
        <strain evidence="2">ISS-IIF7SWP</strain>
    </source>
</reference>
<keyword evidence="1" id="KW-0472">Membrane</keyword>
<name>A0A7Y7UT97_9SPHN</name>
<dbReference type="Proteomes" id="UP000531581">
    <property type="component" value="Unassembled WGS sequence"/>
</dbReference>
<keyword evidence="1" id="KW-1133">Transmembrane helix</keyword>
<feature type="transmembrane region" description="Helical" evidence="1">
    <location>
        <begin position="47"/>
        <end position="66"/>
    </location>
</feature>
<dbReference type="EMBL" id="JABYQV010000028">
    <property type="protein sequence ID" value="NVP33195.1"/>
    <property type="molecule type" value="Genomic_DNA"/>
</dbReference>
<evidence type="ECO:0000313" key="2">
    <source>
        <dbReference type="EMBL" id="NVP33195.1"/>
    </source>
</evidence>
<dbReference type="RefSeq" id="WP_170171759.1">
    <property type="nucleotide sequence ID" value="NZ_JABEOW010000046.1"/>
</dbReference>
<feature type="transmembrane region" description="Helical" evidence="1">
    <location>
        <begin position="98"/>
        <end position="119"/>
    </location>
</feature>
<keyword evidence="1" id="KW-0812">Transmembrane</keyword>
<dbReference type="AlphaFoldDB" id="A0A7Y7UT97"/>
<organism evidence="2 3">
    <name type="scientific">Sphingomonas sanguinis</name>
    <dbReference type="NCBI Taxonomy" id="33051"/>
    <lineage>
        <taxon>Bacteria</taxon>
        <taxon>Pseudomonadati</taxon>
        <taxon>Pseudomonadota</taxon>
        <taxon>Alphaproteobacteria</taxon>
        <taxon>Sphingomonadales</taxon>
        <taxon>Sphingomonadaceae</taxon>
        <taxon>Sphingomonas</taxon>
    </lineage>
</organism>
<feature type="transmembrane region" description="Helical" evidence="1">
    <location>
        <begin position="21"/>
        <end position="41"/>
    </location>
</feature>
<comment type="caution">
    <text evidence="2">The sequence shown here is derived from an EMBL/GenBank/DDBJ whole genome shotgun (WGS) entry which is preliminary data.</text>
</comment>
<protein>
    <submittedName>
        <fullName evidence="2">Uncharacterized protein</fullName>
    </submittedName>
</protein>
<accession>A0A7Y7UT97</accession>
<sequence length="127" mass="13655">MSVSQPSEKTDGIRVTPRRNWRLFAVIVLAGVTLAAALFGMRYLPEVYQRLIFAIGAGAVIALFLGQFCPFDLRGMIGLVTGCIAFTTFVETSGNDLLSGWIVCGASALTSIVVVALYWSDPLPLDP</sequence>
<proteinExistence type="predicted"/>
<evidence type="ECO:0000313" key="3">
    <source>
        <dbReference type="Proteomes" id="UP000531581"/>
    </source>
</evidence>
<gene>
    <name evidence="2" type="ORF">HLV41_19350</name>
</gene>
<evidence type="ECO:0000256" key="1">
    <source>
        <dbReference type="SAM" id="Phobius"/>
    </source>
</evidence>